<feature type="transmembrane region" description="Helical" evidence="6">
    <location>
        <begin position="77"/>
        <end position="97"/>
    </location>
</feature>
<evidence type="ECO:0000256" key="2">
    <source>
        <dbReference type="ARBA" id="ARBA00007375"/>
    </source>
</evidence>
<keyword evidence="8" id="KW-1185">Reference proteome</keyword>
<dbReference type="InterPro" id="IPR012506">
    <property type="entry name" value="TMEM86B-like"/>
</dbReference>
<proteinExistence type="inferred from homology"/>
<dbReference type="Pfam" id="PF07947">
    <property type="entry name" value="YhhN"/>
    <property type="match status" value="1"/>
</dbReference>
<feature type="transmembrane region" description="Helical" evidence="6">
    <location>
        <begin position="7"/>
        <end position="22"/>
    </location>
</feature>
<dbReference type="PANTHER" id="PTHR31885:SF6">
    <property type="entry name" value="GH04784P"/>
    <property type="match status" value="1"/>
</dbReference>
<feature type="transmembrane region" description="Helical" evidence="6">
    <location>
        <begin position="135"/>
        <end position="154"/>
    </location>
</feature>
<evidence type="ECO:0000313" key="7">
    <source>
        <dbReference type="EMBL" id="GAA4777357.1"/>
    </source>
</evidence>
<comment type="subcellular location">
    <subcellularLocation>
        <location evidence="1">Membrane</location>
        <topology evidence="1">Multi-pass membrane protein</topology>
    </subcellularLocation>
</comment>
<dbReference type="EMBL" id="BAABIP010000022">
    <property type="protein sequence ID" value="GAA4777357.1"/>
    <property type="molecule type" value="Genomic_DNA"/>
</dbReference>
<feature type="transmembrane region" description="Helical" evidence="6">
    <location>
        <begin position="52"/>
        <end position="71"/>
    </location>
</feature>
<sequence length="220" mass="25044">MSNYLKIFAGISVFYLVLLFIGQDEIAWYLKPFLLPFLILETYSSENFKTKNLLLSALIFSWIGDIILMFADKGELYFIFGLVSFLIAHIIFIVLFIKQEKETTTTNKLFWIGLIIVGIYLLGMLFLLFPSLGDLKIPVTVYAVTISTMLLMAVKGYFNWSKPYNQTVLLGALIFVSSDSILAINKFHSELPKSGFLIMTTYIVAQFLITKGILNLNKKN</sequence>
<feature type="transmembrane region" description="Helical" evidence="6">
    <location>
        <begin position="196"/>
        <end position="214"/>
    </location>
</feature>
<dbReference type="Proteomes" id="UP001500141">
    <property type="component" value="Unassembled WGS sequence"/>
</dbReference>
<gene>
    <name evidence="7" type="ORF">GCM10023230_30750</name>
</gene>
<evidence type="ECO:0000256" key="4">
    <source>
        <dbReference type="ARBA" id="ARBA00022989"/>
    </source>
</evidence>
<evidence type="ECO:0000256" key="5">
    <source>
        <dbReference type="ARBA" id="ARBA00023136"/>
    </source>
</evidence>
<keyword evidence="4 6" id="KW-1133">Transmembrane helix</keyword>
<comment type="similarity">
    <text evidence="2">Belongs to the TMEM86 family.</text>
</comment>
<evidence type="ECO:0000256" key="1">
    <source>
        <dbReference type="ARBA" id="ARBA00004141"/>
    </source>
</evidence>
<keyword evidence="3 6" id="KW-0812">Transmembrane</keyword>
<dbReference type="PANTHER" id="PTHR31885">
    <property type="entry name" value="GH04784P"/>
    <property type="match status" value="1"/>
</dbReference>
<name>A0ABP9AA36_9FLAO</name>
<feature type="transmembrane region" description="Helical" evidence="6">
    <location>
        <begin position="28"/>
        <end position="45"/>
    </location>
</feature>
<feature type="transmembrane region" description="Helical" evidence="6">
    <location>
        <begin position="109"/>
        <end position="129"/>
    </location>
</feature>
<comment type="caution">
    <text evidence="7">The sequence shown here is derived from an EMBL/GenBank/DDBJ whole genome shotgun (WGS) entry which is preliminary data.</text>
</comment>
<evidence type="ECO:0000256" key="6">
    <source>
        <dbReference type="SAM" id="Phobius"/>
    </source>
</evidence>
<evidence type="ECO:0000313" key="8">
    <source>
        <dbReference type="Proteomes" id="UP001500141"/>
    </source>
</evidence>
<accession>A0ABP9AA36</accession>
<organism evidence="7 8">
    <name type="scientific">Flavobacterium hankyongi</name>
    <dbReference type="NCBI Taxonomy" id="1176532"/>
    <lineage>
        <taxon>Bacteria</taxon>
        <taxon>Pseudomonadati</taxon>
        <taxon>Bacteroidota</taxon>
        <taxon>Flavobacteriia</taxon>
        <taxon>Flavobacteriales</taxon>
        <taxon>Flavobacteriaceae</taxon>
        <taxon>Flavobacterium</taxon>
    </lineage>
</organism>
<evidence type="ECO:0000256" key="3">
    <source>
        <dbReference type="ARBA" id="ARBA00022692"/>
    </source>
</evidence>
<protein>
    <submittedName>
        <fullName evidence="7">Lysoplasmalogenase</fullName>
    </submittedName>
</protein>
<dbReference type="RefSeq" id="WP_264542973.1">
    <property type="nucleotide sequence ID" value="NZ_BAABIP010000022.1"/>
</dbReference>
<reference evidence="8" key="1">
    <citation type="journal article" date="2019" name="Int. J. Syst. Evol. Microbiol.">
        <title>The Global Catalogue of Microorganisms (GCM) 10K type strain sequencing project: providing services to taxonomists for standard genome sequencing and annotation.</title>
        <authorList>
            <consortium name="The Broad Institute Genomics Platform"/>
            <consortium name="The Broad Institute Genome Sequencing Center for Infectious Disease"/>
            <person name="Wu L."/>
            <person name="Ma J."/>
        </authorList>
    </citation>
    <scope>NUCLEOTIDE SEQUENCE [LARGE SCALE GENOMIC DNA]</scope>
    <source>
        <strain evidence="8">JCM 18198</strain>
    </source>
</reference>
<keyword evidence="5 6" id="KW-0472">Membrane</keyword>
<feature type="transmembrane region" description="Helical" evidence="6">
    <location>
        <begin position="166"/>
        <end position="184"/>
    </location>
</feature>